<dbReference type="GO" id="GO:0004674">
    <property type="term" value="F:protein serine/threonine kinase activity"/>
    <property type="evidence" value="ECO:0007669"/>
    <property type="project" value="UniProtKB-KW"/>
</dbReference>
<dbReference type="GO" id="GO:0034501">
    <property type="term" value="P:protein localization to kinetochore"/>
    <property type="evidence" value="ECO:0007669"/>
    <property type="project" value="TreeGrafter"/>
</dbReference>
<dbReference type="FunFam" id="3.30.200.20:FF:000131">
    <property type="entry name" value="Dual specificity protein kinase TTK"/>
    <property type="match status" value="1"/>
</dbReference>
<feature type="binding site" evidence="6">
    <location>
        <position position="256"/>
    </location>
    <ligand>
        <name>ATP</name>
        <dbReference type="ChEBI" id="CHEBI:30616"/>
    </ligand>
</feature>
<accession>A0AA35TI43</accession>
<dbReference type="GO" id="GO:0007094">
    <property type="term" value="P:mitotic spindle assembly checkpoint signaling"/>
    <property type="evidence" value="ECO:0007669"/>
    <property type="project" value="TreeGrafter"/>
</dbReference>
<evidence type="ECO:0000313" key="11">
    <source>
        <dbReference type="Proteomes" id="UP001174909"/>
    </source>
</evidence>
<evidence type="ECO:0000259" key="9">
    <source>
        <dbReference type="PROSITE" id="PS50011"/>
    </source>
</evidence>
<evidence type="ECO:0000256" key="4">
    <source>
        <dbReference type="ARBA" id="ARBA00022777"/>
    </source>
</evidence>
<dbReference type="PANTHER" id="PTHR22974:SF21">
    <property type="entry name" value="DUAL SPECIFICITY PROTEIN KINASE TTK"/>
    <property type="match status" value="1"/>
</dbReference>
<reference evidence="10" key="1">
    <citation type="submission" date="2023-03" db="EMBL/GenBank/DDBJ databases">
        <authorList>
            <person name="Steffen K."/>
            <person name="Cardenas P."/>
        </authorList>
    </citation>
    <scope>NUCLEOTIDE SEQUENCE</scope>
</reference>
<keyword evidence="11" id="KW-1185">Reference proteome</keyword>
<name>A0AA35TI43_GEOBA</name>
<proteinExistence type="inferred from homology"/>
<dbReference type="Pfam" id="PF00069">
    <property type="entry name" value="Pkinase"/>
    <property type="match status" value="1"/>
</dbReference>
<keyword evidence="1 7" id="KW-0723">Serine/threonine-protein kinase</keyword>
<dbReference type="AlphaFoldDB" id="A0AA35TI43"/>
<dbReference type="GO" id="GO:0005524">
    <property type="term" value="F:ATP binding"/>
    <property type="evidence" value="ECO:0007669"/>
    <property type="project" value="UniProtKB-UniRule"/>
</dbReference>
<sequence>MAVLQPSSRYNVAVVSEKAGFSGPWGRIRRSSKTSLLDLGPPLRVLVGEEAEEDEGTSIQCFTEPQRSPLAKSRPKNAQNGRGEEGSAGKMKRNTSVPDLHSDISHQRKMRPRSVVPQLNPLLVADVTSSRPPATHHPPPLPPSTSHHAPTSHHSHSQASSVEHSQQDLPSSQPHLPAPQPPATHPLPTSHHPPPPPYSSAVTNQIHPPAFFRPPKKEEMIVMEERKYLKLGLLGRGGSSKVFKVVNEDFEIFALKEVYLKHLDEAVKRAYATEMNFLKLLRNVPEVATLHSRSWDKEEGVLSLLLEYGETDLAAIIRDIGPSLPTASYFWGHMLRILKIIHGHDIIHNDLKPDNFICVRGRLKLIDFGIANRIEDEHTSVHRDLCCGTISYMSPETIETSEDNTFFKVGKPSDVWSLGCILYQMIYGHTPFERLKKLQRIQAITDPRLEISFPDVGLPAALDIMKKCLTRSPKKRPTVEELLLHPYTLGLGHL</sequence>
<gene>
    <name evidence="10" type="ORF">GBAR_LOCUS26844</name>
</gene>
<keyword evidence="3 6" id="KW-0547">Nucleotide-binding</keyword>
<dbReference type="SUPFAM" id="SSF56112">
    <property type="entry name" value="Protein kinase-like (PK-like)"/>
    <property type="match status" value="1"/>
</dbReference>
<dbReference type="GO" id="GO:0004712">
    <property type="term" value="F:protein serine/threonine/tyrosine kinase activity"/>
    <property type="evidence" value="ECO:0007669"/>
    <property type="project" value="TreeGrafter"/>
</dbReference>
<evidence type="ECO:0000256" key="6">
    <source>
        <dbReference type="PROSITE-ProRule" id="PRU10141"/>
    </source>
</evidence>
<dbReference type="GO" id="GO:0033316">
    <property type="term" value="P:meiotic spindle assembly checkpoint signaling"/>
    <property type="evidence" value="ECO:0007669"/>
    <property type="project" value="TreeGrafter"/>
</dbReference>
<evidence type="ECO:0000256" key="8">
    <source>
        <dbReference type="SAM" id="MobiDB-lite"/>
    </source>
</evidence>
<protein>
    <submittedName>
        <fullName evidence="10">Serine/threonine-protein kinase mph1</fullName>
    </submittedName>
</protein>
<keyword evidence="2" id="KW-0808">Transferase</keyword>
<dbReference type="SMART" id="SM00220">
    <property type="entry name" value="S_TKc"/>
    <property type="match status" value="1"/>
</dbReference>
<evidence type="ECO:0000313" key="10">
    <source>
        <dbReference type="EMBL" id="CAI8048690.1"/>
    </source>
</evidence>
<dbReference type="InterPro" id="IPR011009">
    <property type="entry name" value="Kinase-like_dom_sf"/>
</dbReference>
<evidence type="ECO:0000256" key="3">
    <source>
        <dbReference type="ARBA" id="ARBA00022741"/>
    </source>
</evidence>
<dbReference type="GO" id="GO:0000776">
    <property type="term" value="C:kinetochore"/>
    <property type="evidence" value="ECO:0007669"/>
    <property type="project" value="TreeGrafter"/>
</dbReference>
<dbReference type="PROSITE" id="PS00107">
    <property type="entry name" value="PROTEIN_KINASE_ATP"/>
    <property type="match status" value="1"/>
</dbReference>
<dbReference type="InterPro" id="IPR000719">
    <property type="entry name" value="Prot_kinase_dom"/>
</dbReference>
<evidence type="ECO:0000256" key="5">
    <source>
        <dbReference type="ARBA" id="ARBA00022840"/>
    </source>
</evidence>
<feature type="compositionally biased region" description="Low complexity" evidence="8">
    <location>
        <begin position="157"/>
        <end position="175"/>
    </location>
</feature>
<evidence type="ECO:0000256" key="2">
    <source>
        <dbReference type="ARBA" id="ARBA00022679"/>
    </source>
</evidence>
<dbReference type="GO" id="GO:0005634">
    <property type="term" value="C:nucleus"/>
    <property type="evidence" value="ECO:0007669"/>
    <property type="project" value="TreeGrafter"/>
</dbReference>
<dbReference type="InterPro" id="IPR017441">
    <property type="entry name" value="Protein_kinase_ATP_BS"/>
</dbReference>
<dbReference type="EMBL" id="CASHTH010003741">
    <property type="protein sequence ID" value="CAI8048690.1"/>
    <property type="molecule type" value="Genomic_DNA"/>
</dbReference>
<keyword evidence="5 6" id="KW-0067">ATP-binding</keyword>
<evidence type="ECO:0000256" key="1">
    <source>
        <dbReference type="ARBA" id="ARBA00022527"/>
    </source>
</evidence>
<dbReference type="Proteomes" id="UP001174909">
    <property type="component" value="Unassembled WGS sequence"/>
</dbReference>
<evidence type="ECO:0000256" key="7">
    <source>
        <dbReference type="RuleBase" id="RU000304"/>
    </source>
</evidence>
<feature type="region of interest" description="Disordered" evidence="8">
    <location>
        <begin position="51"/>
        <end position="213"/>
    </location>
</feature>
<feature type="compositionally biased region" description="Polar residues" evidence="8">
    <location>
        <begin position="57"/>
        <end position="66"/>
    </location>
</feature>
<dbReference type="GO" id="GO:0007059">
    <property type="term" value="P:chromosome segregation"/>
    <property type="evidence" value="ECO:0007669"/>
    <property type="project" value="TreeGrafter"/>
</dbReference>
<dbReference type="Gene3D" id="3.30.200.20">
    <property type="entry name" value="Phosphorylase Kinase, domain 1"/>
    <property type="match status" value="1"/>
</dbReference>
<feature type="domain" description="Protein kinase" evidence="9">
    <location>
        <begin position="228"/>
        <end position="488"/>
    </location>
</feature>
<comment type="caution">
    <text evidence="10">The sequence shown here is derived from an EMBL/GenBank/DDBJ whole genome shotgun (WGS) entry which is preliminary data.</text>
</comment>
<keyword evidence="4 10" id="KW-0418">Kinase</keyword>
<dbReference type="PROSITE" id="PS50011">
    <property type="entry name" value="PROTEIN_KINASE_DOM"/>
    <property type="match status" value="1"/>
</dbReference>
<feature type="compositionally biased region" description="Pro residues" evidence="8">
    <location>
        <begin position="176"/>
        <end position="198"/>
    </location>
</feature>
<dbReference type="InterPro" id="IPR008271">
    <property type="entry name" value="Ser/Thr_kinase_AS"/>
</dbReference>
<dbReference type="PROSITE" id="PS00108">
    <property type="entry name" value="PROTEIN_KINASE_ST"/>
    <property type="match status" value="1"/>
</dbReference>
<organism evidence="10 11">
    <name type="scientific">Geodia barretti</name>
    <name type="common">Barrett's horny sponge</name>
    <dbReference type="NCBI Taxonomy" id="519541"/>
    <lineage>
        <taxon>Eukaryota</taxon>
        <taxon>Metazoa</taxon>
        <taxon>Porifera</taxon>
        <taxon>Demospongiae</taxon>
        <taxon>Heteroscleromorpha</taxon>
        <taxon>Tetractinellida</taxon>
        <taxon>Astrophorina</taxon>
        <taxon>Geodiidae</taxon>
        <taxon>Geodia</taxon>
    </lineage>
</organism>
<comment type="similarity">
    <text evidence="7">Belongs to the protein kinase superfamily.</text>
</comment>
<dbReference type="PANTHER" id="PTHR22974">
    <property type="entry name" value="MIXED LINEAGE PROTEIN KINASE"/>
    <property type="match status" value="1"/>
</dbReference>
<dbReference type="Gene3D" id="1.10.510.10">
    <property type="entry name" value="Transferase(Phosphotransferase) domain 1"/>
    <property type="match status" value="1"/>
</dbReference>